<evidence type="ECO:0000313" key="1">
    <source>
        <dbReference type="EMBL" id="KAK9748988.1"/>
    </source>
</evidence>
<reference evidence="1" key="1">
    <citation type="submission" date="2024-03" db="EMBL/GenBank/DDBJ databases">
        <title>WGS assembly of Saponaria officinalis var. Norfolk2.</title>
        <authorList>
            <person name="Jenkins J."/>
            <person name="Shu S."/>
            <person name="Grimwood J."/>
            <person name="Barry K."/>
            <person name="Goodstein D."/>
            <person name="Schmutz J."/>
            <person name="Leebens-Mack J."/>
            <person name="Osbourn A."/>
        </authorList>
    </citation>
    <scope>NUCLEOTIDE SEQUENCE [LARGE SCALE GENOMIC DNA]</scope>
    <source>
        <strain evidence="1">JIC</strain>
    </source>
</reference>
<gene>
    <name evidence="1" type="ORF">RND81_02G095100</name>
</gene>
<accession>A0AAW1MSL9</accession>
<dbReference type="AlphaFoldDB" id="A0AAW1MSL9"/>
<dbReference type="Proteomes" id="UP001443914">
    <property type="component" value="Unassembled WGS sequence"/>
</dbReference>
<evidence type="ECO:0000313" key="2">
    <source>
        <dbReference type="Proteomes" id="UP001443914"/>
    </source>
</evidence>
<comment type="caution">
    <text evidence="1">The sequence shown here is derived from an EMBL/GenBank/DDBJ whole genome shotgun (WGS) entry which is preliminary data.</text>
</comment>
<dbReference type="EMBL" id="JBDFQZ010000002">
    <property type="protein sequence ID" value="KAK9748988.1"/>
    <property type="molecule type" value="Genomic_DNA"/>
</dbReference>
<proteinExistence type="predicted"/>
<organism evidence="1 2">
    <name type="scientific">Saponaria officinalis</name>
    <name type="common">Common soapwort</name>
    <name type="synonym">Lychnis saponaria</name>
    <dbReference type="NCBI Taxonomy" id="3572"/>
    <lineage>
        <taxon>Eukaryota</taxon>
        <taxon>Viridiplantae</taxon>
        <taxon>Streptophyta</taxon>
        <taxon>Embryophyta</taxon>
        <taxon>Tracheophyta</taxon>
        <taxon>Spermatophyta</taxon>
        <taxon>Magnoliopsida</taxon>
        <taxon>eudicotyledons</taxon>
        <taxon>Gunneridae</taxon>
        <taxon>Pentapetalae</taxon>
        <taxon>Caryophyllales</taxon>
        <taxon>Caryophyllaceae</taxon>
        <taxon>Caryophylleae</taxon>
        <taxon>Saponaria</taxon>
    </lineage>
</organism>
<sequence>MVICGCMQGLSQPKKELDLPDGVLTITLLRHQKIALCWMVQKEYTMHCLGGTLTDDQISASLVI</sequence>
<protein>
    <submittedName>
        <fullName evidence="1">Uncharacterized protein</fullName>
    </submittedName>
</protein>
<keyword evidence="2" id="KW-1185">Reference proteome</keyword>
<name>A0AAW1MSL9_SAPOF</name>